<dbReference type="GO" id="GO:0005737">
    <property type="term" value="C:cytoplasm"/>
    <property type="evidence" value="ECO:0007669"/>
    <property type="project" value="UniProtKB-SubCell"/>
</dbReference>
<evidence type="ECO:0000256" key="6">
    <source>
        <dbReference type="ARBA" id="ARBA00022676"/>
    </source>
</evidence>
<dbReference type="GO" id="GO:0005975">
    <property type="term" value="P:carbohydrate metabolic process"/>
    <property type="evidence" value="ECO:0007669"/>
    <property type="project" value="InterPro"/>
</dbReference>
<dbReference type="PROSITE" id="PS51166">
    <property type="entry name" value="CBM20"/>
    <property type="match status" value="1"/>
</dbReference>
<feature type="domain" description="CBM20" evidence="11">
    <location>
        <begin position="134"/>
        <end position="270"/>
    </location>
</feature>
<comment type="subcellular location">
    <subcellularLocation>
        <location evidence="2">Cytoplasm</location>
    </subcellularLocation>
</comment>
<dbReference type="Gene3D" id="3.20.20.80">
    <property type="entry name" value="Glycosidases"/>
    <property type="match status" value="1"/>
</dbReference>
<dbReference type="GO" id="GO:0004134">
    <property type="term" value="F:4-alpha-glucanotransferase activity"/>
    <property type="evidence" value="ECO:0007669"/>
    <property type="project" value="UniProtKB-EC"/>
</dbReference>
<keyword evidence="8" id="KW-0119">Carbohydrate metabolism</keyword>
<evidence type="ECO:0000256" key="9">
    <source>
        <dbReference type="ARBA" id="ARBA00031423"/>
    </source>
</evidence>
<dbReference type="PANTHER" id="PTHR32518:SF3">
    <property type="entry name" value="4-ALPHA-GLUCANOTRANSFERASE"/>
    <property type="match status" value="1"/>
</dbReference>
<dbReference type="Gene3D" id="2.60.40.10">
    <property type="entry name" value="Immunoglobulins"/>
    <property type="match status" value="1"/>
</dbReference>
<protein>
    <recommendedName>
        <fullName evidence="4">4-alpha-glucanotransferase</fullName>
        <ecNumber evidence="4">2.4.1.25</ecNumber>
    </recommendedName>
    <alternativeName>
        <fullName evidence="9">Amylomaltase</fullName>
    </alternativeName>
    <alternativeName>
        <fullName evidence="10">Disproportionating enzyme</fullName>
    </alternativeName>
</protein>
<comment type="similarity">
    <text evidence="3">Belongs to the disproportionating enzyme family.</text>
</comment>
<keyword evidence="5" id="KW-0963">Cytoplasm</keyword>
<keyword evidence="13" id="KW-1185">Reference proteome</keyword>
<dbReference type="SUPFAM" id="SSF51445">
    <property type="entry name" value="(Trans)glycosidases"/>
    <property type="match status" value="1"/>
</dbReference>
<feature type="non-terminal residue" evidence="12">
    <location>
        <position position="437"/>
    </location>
</feature>
<organism evidence="12 13">
    <name type="scientific">Cymbomonas tetramitiformis</name>
    <dbReference type="NCBI Taxonomy" id="36881"/>
    <lineage>
        <taxon>Eukaryota</taxon>
        <taxon>Viridiplantae</taxon>
        <taxon>Chlorophyta</taxon>
        <taxon>Pyramimonadophyceae</taxon>
        <taxon>Pyramimonadales</taxon>
        <taxon>Pyramimonadaceae</taxon>
        <taxon>Cymbomonas</taxon>
    </lineage>
</organism>
<evidence type="ECO:0000313" key="12">
    <source>
        <dbReference type="EMBL" id="KAK3238486.1"/>
    </source>
</evidence>
<reference evidence="12 13" key="1">
    <citation type="journal article" date="2015" name="Genome Biol. Evol.">
        <title>Comparative Genomics of a Bacterivorous Green Alga Reveals Evolutionary Causalities and Consequences of Phago-Mixotrophic Mode of Nutrition.</title>
        <authorList>
            <person name="Burns J.A."/>
            <person name="Paasch A."/>
            <person name="Narechania A."/>
            <person name="Kim E."/>
        </authorList>
    </citation>
    <scope>NUCLEOTIDE SEQUENCE [LARGE SCALE GENOMIC DNA]</scope>
    <source>
        <strain evidence="12 13">PLY_AMNH</strain>
    </source>
</reference>
<evidence type="ECO:0000256" key="5">
    <source>
        <dbReference type="ARBA" id="ARBA00022490"/>
    </source>
</evidence>
<dbReference type="Proteomes" id="UP001190700">
    <property type="component" value="Unassembled WGS sequence"/>
</dbReference>
<dbReference type="InterPro" id="IPR013783">
    <property type="entry name" value="Ig-like_fold"/>
</dbReference>
<keyword evidence="7" id="KW-0808">Transferase</keyword>
<evidence type="ECO:0000259" key="11">
    <source>
        <dbReference type="PROSITE" id="PS51166"/>
    </source>
</evidence>
<dbReference type="GO" id="GO:2001070">
    <property type="term" value="F:starch binding"/>
    <property type="evidence" value="ECO:0007669"/>
    <property type="project" value="InterPro"/>
</dbReference>
<evidence type="ECO:0000256" key="8">
    <source>
        <dbReference type="ARBA" id="ARBA00023277"/>
    </source>
</evidence>
<proteinExistence type="inferred from homology"/>
<evidence type="ECO:0000256" key="3">
    <source>
        <dbReference type="ARBA" id="ARBA00005684"/>
    </source>
</evidence>
<keyword evidence="6" id="KW-0328">Glycosyltransferase</keyword>
<evidence type="ECO:0000256" key="2">
    <source>
        <dbReference type="ARBA" id="ARBA00004496"/>
    </source>
</evidence>
<dbReference type="EMBL" id="LGRX02034197">
    <property type="protein sequence ID" value="KAK3238486.1"/>
    <property type="molecule type" value="Genomic_DNA"/>
</dbReference>
<dbReference type="EC" id="2.4.1.25" evidence="4"/>
<sequence length="437" mass="50076">MANMRNQTAVADFLEVDDDSDPEEEVKKSKKLTCEHLGDELVWQMFLPFEGYVTFEYKYYIVDNEWNIVREESGKRRFSVPASLESDGIIEICDWWKEASSPDHLFKYASFKKVCLAASSPVANESAFRVEPQSSQPDSVLMHFRVHSFRTVPGDRMTVIGPSEALGRGDPERSVAMALSEDGQWQADIWIPKQQLPVKYPSFALLNPLDLLRSRRFYLNLLTYKYVLQSSGGVLMEEDFREGLVSQVRPECIAGVLSDNEFRHPKPWKGAGIVAPVFSLRTCSSVGAGDFLDLLQLVDLAHTCGFQLIQLLPVNDTSVHKTWWDSYPYSSLSVMALHPLYLNLQAVMPNAPHNVKDEIEKMRIRLDLPEVDYEATMEAKLRIAKMCFDLQKASLPQDERFQHFFTENREWLQSHAAFCFLRDLMGTSEHWRWGALS</sequence>
<dbReference type="Pfam" id="PF02446">
    <property type="entry name" value="Glyco_hydro_77"/>
    <property type="match status" value="1"/>
</dbReference>
<evidence type="ECO:0000256" key="7">
    <source>
        <dbReference type="ARBA" id="ARBA00022679"/>
    </source>
</evidence>
<evidence type="ECO:0000256" key="4">
    <source>
        <dbReference type="ARBA" id="ARBA00012560"/>
    </source>
</evidence>
<accession>A0AAE0BL17</accession>
<gene>
    <name evidence="12" type="ORF">CYMTET_51502</name>
</gene>
<dbReference type="AlphaFoldDB" id="A0AAE0BL17"/>
<name>A0AAE0BL17_9CHLO</name>
<dbReference type="InterPro" id="IPR013784">
    <property type="entry name" value="Carb-bd-like_fold"/>
</dbReference>
<evidence type="ECO:0000256" key="10">
    <source>
        <dbReference type="ARBA" id="ARBA00031501"/>
    </source>
</evidence>
<dbReference type="InterPro" id="IPR003385">
    <property type="entry name" value="Glyco_hydro_77"/>
</dbReference>
<evidence type="ECO:0000313" key="13">
    <source>
        <dbReference type="Proteomes" id="UP001190700"/>
    </source>
</evidence>
<evidence type="ECO:0000256" key="1">
    <source>
        <dbReference type="ARBA" id="ARBA00000439"/>
    </source>
</evidence>
<dbReference type="InterPro" id="IPR002044">
    <property type="entry name" value="CBM20"/>
</dbReference>
<comment type="caution">
    <text evidence="12">The sequence shown here is derived from an EMBL/GenBank/DDBJ whole genome shotgun (WGS) entry which is preliminary data.</text>
</comment>
<dbReference type="PANTHER" id="PTHR32518">
    <property type="match status" value="1"/>
</dbReference>
<dbReference type="InterPro" id="IPR017853">
    <property type="entry name" value="GH"/>
</dbReference>
<dbReference type="SUPFAM" id="SSF49452">
    <property type="entry name" value="Starch-binding domain-like"/>
    <property type="match status" value="2"/>
</dbReference>
<comment type="catalytic activity">
    <reaction evidence="1">
        <text>Transfers a segment of a (1-&gt;4)-alpha-D-glucan to a new position in an acceptor, which may be glucose or a (1-&gt;4)-alpha-D-glucan.</text>
        <dbReference type="EC" id="2.4.1.25"/>
    </reaction>
</comment>